<keyword evidence="3 6" id="KW-0663">Pyridoxal phosphate</keyword>
<dbReference type="PROSITE" id="PS00600">
    <property type="entry name" value="AA_TRANSFER_CLASS_3"/>
    <property type="match status" value="1"/>
</dbReference>
<evidence type="ECO:0000256" key="6">
    <source>
        <dbReference type="HAMAP-Rule" id="MF_01107"/>
    </source>
</evidence>
<keyword evidence="6" id="KW-0963">Cytoplasm</keyword>
<dbReference type="GO" id="GO:0030170">
    <property type="term" value="F:pyridoxal phosphate binding"/>
    <property type="evidence" value="ECO:0007669"/>
    <property type="project" value="InterPro"/>
</dbReference>
<keyword evidence="2 6" id="KW-0808">Transferase</keyword>
<dbReference type="Gene3D" id="3.40.640.10">
    <property type="entry name" value="Type I PLP-dependent aspartate aminotransferase-like (Major domain)"/>
    <property type="match status" value="1"/>
</dbReference>
<keyword evidence="6" id="KW-0055">Arginine biosynthesis</keyword>
<evidence type="ECO:0000256" key="2">
    <source>
        <dbReference type="ARBA" id="ARBA00022679"/>
    </source>
</evidence>
<comment type="similarity">
    <text evidence="6">Belongs to the class-III pyridoxal-phosphate-dependent aminotransferase family. ArgD subfamily.</text>
</comment>
<feature type="modified residue" description="N6-(pyridoxal phosphate)lysine" evidence="6">
    <location>
        <position position="253"/>
    </location>
</feature>
<feature type="binding site" evidence="6">
    <location>
        <begin position="224"/>
        <end position="227"/>
    </location>
    <ligand>
        <name>pyridoxal 5'-phosphate</name>
        <dbReference type="ChEBI" id="CHEBI:597326"/>
    </ligand>
</feature>
<dbReference type="PANTHER" id="PTHR11986">
    <property type="entry name" value="AMINOTRANSFERASE CLASS III"/>
    <property type="match status" value="1"/>
</dbReference>
<dbReference type="NCBIfam" id="NF002874">
    <property type="entry name" value="PRK03244.1"/>
    <property type="match status" value="1"/>
</dbReference>
<accession>A0A5D3WK37</accession>
<comment type="subcellular location">
    <subcellularLocation>
        <location evidence="6">Cytoplasm</location>
    </subcellularLocation>
</comment>
<sequence>MSDNQHWIERADKVIAATYGRYPVAPVRGEGCRLYDADGREYLDFLAGVAVNNLGHCHPKVVAAIQEQAATLIHCSNFYQIPQQIELAERLTAHAFAGKVFFCNSGAEANEAAIKLARKYSREHKGTDRFEILTATASFHGRTMATISATGQEKVRVGYEPVLPGFVHLPFGDIEALRKAVTARTCAVMLEPIQGEGGVIVPPEGYLQQVRELCDQHKLLLIFDEVQTGCGRTGYLFAWQHDHVRPDIMTLAKGLGGGVPIGAMLAVDKVAASFGPGSHGSTFGGNPLATAAALAVMRELTEGRILDNCVAVGAYLRLRLEQLKKEFAWIREVRGRGLMLGMELDIDGAPLVERALQRGLLINCTVGRVLRFVPPLTVNREEVDRAMDILQAVFREQAATDNTKQP</sequence>
<comment type="cofactor">
    <cofactor evidence="6">
        <name>pyridoxal 5'-phosphate</name>
        <dbReference type="ChEBI" id="CHEBI:597326"/>
    </cofactor>
    <text evidence="6">Binds 1 pyridoxal phosphate per subunit.</text>
</comment>
<protein>
    <recommendedName>
        <fullName evidence="6">Acetylornithine aminotransferase</fullName>
        <shortName evidence="6">ACOAT</shortName>
        <ecNumber evidence="6">2.6.1.11</ecNumber>
    </recommendedName>
</protein>
<dbReference type="OrthoDB" id="9801052at2"/>
<dbReference type="PANTHER" id="PTHR11986:SF113">
    <property type="entry name" value="SUCCINYLORNITHINE TRANSAMINASE"/>
    <property type="match status" value="1"/>
</dbReference>
<feature type="binding site" evidence="6">
    <location>
        <position position="281"/>
    </location>
    <ligand>
        <name>N(2)-acetyl-L-ornithine</name>
        <dbReference type="ChEBI" id="CHEBI:57805"/>
    </ligand>
</feature>
<comment type="catalytic activity">
    <reaction evidence="6">
        <text>N(2)-acetyl-L-ornithine + 2-oxoglutarate = N-acetyl-L-glutamate 5-semialdehyde + L-glutamate</text>
        <dbReference type="Rhea" id="RHEA:18049"/>
        <dbReference type="ChEBI" id="CHEBI:16810"/>
        <dbReference type="ChEBI" id="CHEBI:29123"/>
        <dbReference type="ChEBI" id="CHEBI:29985"/>
        <dbReference type="ChEBI" id="CHEBI:57805"/>
        <dbReference type="EC" id="2.6.1.11"/>
    </reaction>
</comment>
<dbReference type="Proteomes" id="UP000324159">
    <property type="component" value="Unassembled WGS sequence"/>
</dbReference>
<dbReference type="EC" id="2.6.1.11" evidence="6"/>
<evidence type="ECO:0000313" key="7">
    <source>
        <dbReference type="EMBL" id="TYO97488.1"/>
    </source>
</evidence>
<dbReference type="NCBIfam" id="TIGR00707">
    <property type="entry name" value="argD"/>
    <property type="match status" value="1"/>
</dbReference>
<keyword evidence="8" id="KW-1185">Reference proteome</keyword>
<dbReference type="GO" id="GO:0031299">
    <property type="term" value="F:taurine-pyruvate aminotransferase activity"/>
    <property type="evidence" value="ECO:0007669"/>
    <property type="project" value="UniProtKB-EC"/>
</dbReference>
<feature type="binding site" evidence="6">
    <location>
        <position position="282"/>
    </location>
    <ligand>
        <name>pyridoxal 5'-phosphate</name>
        <dbReference type="ChEBI" id="CHEBI:597326"/>
    </ligand>
</feature>
<dbReference type="EMBL" id="VNIB01000010">
    <property type="protein sequence ID" value="TYO97488.1"/>
    <property type="molecule type" value="Genomic_DNA"/>
</dbReference>
<keyword evidence="4" id="KW-0670">Pyruvate</keyword>
<evidence type="ECO:0000256" key="3">
    <source>
        <dbReference type="ARBA" id="ARBA00022898"/>
    </source>
</evidence>
<organism evidence="7 8">
    <name type="scientific">Geothermobacter ehrlichii</name>
    <dbReference type="NCBI Taxonomy" id="213224"/>
    <lineage>
        <taxon>Bacteria</taxon>
        <taxon>Pseudomonadati</taxon>
        <taxon>Thermodesulfobacteriota</taxon>
        <taxon>Desulfuromonadia</taxon>
        <taxon>Desulfuromonadales</taxon>
        <taxon>Geothermobacteraceae</taxon>
        <taxon>Geothermobacter</taxon>
    </lineage>
</organism>
<dbReference type="SUPFAM" id="SSF53383">
    <property type="entry name" value="PLP-dependent transferases"/>
    <property type="match status" value="1"/>
</dbReference>
<evidence type="ECO:0000256" key="4">
    <source>
        <dbReference type="ARBA" id="ARBA00023317"/>
    </source>
</evidence>
<feature type="binding site" evidence="6">
    <location>
        <position position="139"/>
    </location>
    <ligand>
        <name>pyridoxal 5'-phosphate</name>
        <dbReference type="ChEBI" id="CHEBI:597326"/>
    </ligand>
</feature>
<dbReference type="HAMAP" id="MF_01107">
    <property type="entry name" value="ArgD_aminotrans_3"/>
    <property type="match status" value="1"/>
</dbReference>
<dbReference type="RefSeq" id="WP_148896387.1">
    <property type="nucleotide sequence ID" value="NZ_VNIB01000010.1"/>
</dbReference>
<dbReference type="InterPro" id="IPR049704">
    <property type="entry name" value="Aminotrans_3_PPA_site"/>
</dbReference>
<dbReference type="CDD" id="cd00610">
    <property type="entry name" value="OAT_like"/>
    <property type="match status" value="1"/>
</dbReference>
<evidence type="ECO:0000256" key="5">
    <source>
        <dbReference type="ARBA" id="ARBA00052998"/>
    </source>
</evidence>
<name>A0A5D3WK37_9BACT</name>
<dbReference type="Gene3D" id="3.90.1150.10">
    <property type="entry name" value="Aspartate Aminotransferase, domain 1"/>
    <property type="match status" value="1"/>
</dbReference>
<dbReference type="InterPro" id="IPR015421">
    <property type="entry name" value="PyrdxlP-dep_Trfase_major"/>
</dbReference>
<keyword evidence="1 6" id="KW-0032">Aminotransferase</keyword>
<comment type="subunit">
    <text evidence="6">Homodimer.</text>
</comment>
<dbReference type="NCBIfam" id="NF002325">
    <property type="entry name" value="PRK01278.1"/>
    <property type="match status" value="1"/>
</dbReference>
<dbReference type="InterPro" id="IPR050103">
    <property type="entry name" value="Class-III_PLP-dep_AT"/>
</dbReference>
<comment type="catalytic activity">
    <reaction evidence="5">
        <text>taurine + pyruvate = sulfoacetaldehyde + L-alanine</text>
        <dbReference type="Rhea" id="RHEA:10420"/>
        <dbReference type="ChEBI" id="CHEBI:15361"/>
        <dbReference type="ChEBI" id="CHEBI:57972"/>
        <dbReference type="ChEBI" id="CHEBI:58246"/>
        <dbReference type="ChEBI" id="CHEBI:507393"/>
        <dbReference type="EC" id="2.6.1.77"/>
    </reaction>
    <physiologicalReaction direction="left-to-right" evidence="5">
        <dbReference type="Rhea" id="RHEA:10421"/>
    </physiologicalReaction>
</comment>
<dbReference type="AlphaFoldDB" id="A0A5D3WK37"/>
<dbReference type="InterPro" id="IPR004636">
    <property type="entry name" value="AcOrn/SuccOrn_fam"/>
</dbReference>
<gene>
    <name evidence="6" type="primary">argD</name>
    <name evidence="7" type="ORF">EDC39_11028</name>
</gene>
<reference evidence="7 8" key="1">
    <citation type="submission" date="2019-07" db="EMBL/GenBank/DDBJ databases">
        <title>Genomic Encyclopedia of Type Strains, Phase IV (KMG-IV): sequencing the most valuable type-strain genomes for metagenomic binning, comparative biology and taxonomic classification.</title>
        <authorList>
            <person name="Goeker M."/>
        </authorList>
    </citation>
    <scope>NUCLEOTIDE SEQUENCE [LARGE SCALE GENOMIC DNA]</scope>
    <source>
        <strain evidence="7 8">SS015</strain>
    </source>
</reference>
<dbReference type="Pfam" id="PF00202">
    <property type="entry name" value="Aminotran_3"/>
    <property type="match status" value="1"/>
</dbReference>
<dbReference type="PIRSF" id="PIRSF000521">
    <property type="entry name" value="Transaminase_4ab_Lys_Orn"/>
    <property type="match status" value="1"/>
</dbReference>
<dbReference type="FunFam" id="3.40.640.10:FF:000004">
    <property type="entry name" value="Acetylornithine aminotransferase"/>
    <property type="match status" value="1"/>
</dbReference>
<dbReference type="InterPro" id="IPR005814">
    <property type="entry name" value="Aminotrans_3"/>
</dbReference>
<evidence type="ECO:0000256" key="1">
    <source>
        <dbReference type="ARBA" id="ARBA00022576"/>
    </source>
</evidence>
<dbReference type="InterPro" id="IPR015424">
    <property type="entry name" value="PyrdxlP-dep_Trfase"/>
</dbReference>
<evidence type="ECO:0000313" key="8">
    <source>
        <dbReference type="Proteomes" id="UP000324159"/>
    </source>
</evidence>
<dbReference type="GO" id="GO:0006526">
    <property type="term" value="P:L-arginine biosynthetic process"/>
    <property type="evidence" value="ECO:0007669"/>
    <property type="project" value="UniProtKB-UniRule"/>
</dbReference>
<keyword evidence="6" id="KW-0028">Amino-acid biosynthesis</keyword>
<dbReference type="InterPro" id="IPR015422">
    <property type="entry name" value="PyrdxlP-dep_Trfase_small"/>
</dbReference>
<comment type="caution">
    <text evidence="7">The sequence shown here is derived from an EMBL/GenBank/DDBJ whole genome shotgun (WGS) entry which is preliminary data.</text>
</comment>
<dbReference type="GO" id="GO:0042802">
    <property type="term" value="F:identical protein binding"/>
    <property type="evidence" value="ECO:0007669"/>
    <property type="project" value="TreeGrafter"/>
</dbReference>
<feature type="binding site" evidence="6">
    <location>
        <position position="142"/>
    </location>
    <ligand>
        <name>N(2)-acetyl-L-ornithine</name>
        <dbReference type="ChEBI" id="CHEBI:57805"/>
    </ligand>
</feature>
<dbReference type="GO" id="GO:0005737">
    <property type="term" value="C:cytoplasm"/>
    <property type="evidence" value="ECO:0007669"/>
    <property type="project" value="UniProtKB-SubCell"/>
</dbReference>
<proteinExistence type="inferred from homology"/>
<dbReference type="GO" id="GO:0003992">
    <property type="term" value="F:N2-acetyl-L-ornithine:2-oxoglutarate 5-aminotransferase activity"/>
    <property type="evidence" value="ECO:0007669"/>
    <property type="project" value="UniProtKB-UniRule"/>
</dbReference>
<feature type="binding site" evidence="6">
    <location>
        <begin position="106"/>
        <end position="107"/>
    </location>
    <ligand>
        <name>pyridoxal 5'-phosphate</name>
        <dbReference type="ChEBI" id="CHEBI:597326"/>
    </ligand>
</feature>
<comment type="miscellaneous">
    <text evidence="6">May also have succinyldiaminopimelate aminotransferase activity, thus carrying out the corresponding step in lysine biosynthesis.</text>
</comment>
<comment type="pathway">
    <text evidence="6">Amino-acid biosynthesis; L-arginine biosynthesis; N(2)-acetyl-L-ornithine from L-glutamate: step 4/4.</text>
</comment>
<dbReference type="UniPathway" id="UPA00068">
    <property type="reaction ID" value="UER00109"/>
</dbReference>